<keyword evidence="3 10" id="KW-1134">Transmembrane beta strand</keyword>
<evidence type="ECO:0000256" key="1">
    <source>
        <dbReference type="ARBA" id="ARBA00004571"/>
    </source>
</evidence>
<dbReference type="RefSeq" id="WP_146784589.1">
    <property type="nucleotide sequence ID" value="NZ_BAABIO010000002.1"/>
</dbReference>
<evidence type="ECO:0000313" key="15">
    <source>
        <dbReference type="EMBL" id="QEC55592.1"/>
    </source>
</evidence>
<evidence type="ECO:0000259" key="13">
    <source>
        <dbReference type="Pfam" id="PF00593"/>
    </source>
</evidence>
<dbReference type="SUPFAM" id="SSF49464">
    <property type="entry name" value="Carboxypeptidase regulatory domain-like"/>
    <property type="match status" value="1"/>
</dbReference>
<dbReference type="Pfam" id="PF00593">
    <property type="entry name" value="TonB_dep_Rec_b-barrel"/>
    <property type="match status" value="1"/>
</dbReference>
<keyword evidence="7 10" id="KW-0472">Membrane</keyword>
<feature type="domain" description="TonB-dependent receptor plug" evidence="14">
    <location>
        <begin position="116"/>
        <end position="250"/>
    </location>
</feature>
<evidence type="ECO:0000256" key="6">
    <source>
        <dbReference type="ARBA" id="ARBA00023077"/>
    </source>
</evidence>
<keyword evidence="16" id="KW-1185">Reference proteome</keyword>
<evidence type="ECO:0000256" key="11">
    <source>
        <dbReference type="RuleBase" id="RU003357"/>
    </source>
</evidence>
<organism evidence="15 16">
    <name type="scientific">Flavisolibacter ginsenosidimutans</name>
    <dbReference type="NCBI Taxonomy" id="661481"/>
    <lineage>
        <taxon>Bacteria</taxon>
        <taxon>Pseudomonadati</taxon>
        <taxon>Bacteroidota</taxon>
        <taxon>Chitinophagia</taxon>
        <taxon>Chitinophagales</taxon>
        <taxon>Chitinophagaceae</taxon>
        <taxon>Flavisolibacter</taxon>
    </lineage>
</organism>
<dbReference type="InterPro" id="IPR023996">
    <property type="entry name" value="TonB-dep_OMP_SusC/RagA"/>
</dbReference>
<evidence type="ECO:0000256" key="3">
    <source>
        <dbReference type="ARBA" id="ARBA00022452"/>
    </source>
</evidence>
<dbReference type="AlphaFoldDB" id="A0A5B8UGR6"/>
<sequence>MRKFRFLTLLLGVLFYFSGHSQDRTVTGKVAGEDNKPLVGVTVTVKGTKRSTTTDASGNFSIVAHPGDVLQFSSIGRKPSEITLQNSSTVDLIMNSKDNVMNEVVVTAMDQRRNPRELGYSIQTVKGADVAQTQRENFVNALQGRVAGLTVTPTTGAAGASSGIILRGYNTISGTNQPLFVVDGIIVDNSTLNSNSQGGSGIGLASDLPNRNNDYTNRIADINPNDIEAITVLKGPEATALYGSQASNGAIVITTKKARGTSGRVLVNYDNNFRLQKITRFAQLNNDYGPGPNNGIPTAPPLLGQFTSFGPVWKAGTQLYDNLHHFFQTGFSQTHNLGLEFGTKNVGFRVSGQYFDSKGVIPNNTYTKYNFKISNNTKIGKYITITPSVAYTNSKNVKPLKGTSGSGGYLLDLYSWPANNDIRNYQDANGSKLVTFTKTNFNSDYDNPIWSSYNNVSGDKTQRLISTLGVDINPFSWLAVAGRFGYDTYKTDGYLFEHPQSFVLTSATGGLLDNYYRKYKGYNHTITATAKKNFGGFSTRLMVGTMWQDFETQQFGIVGTHIVDSTSYTSSYGSLYKNGNPYTGGFNPWDSSITLPGSRTRLLRNYFNLPNLVILRELAYFAEASIGYKDVAFFTYSHRWESASPIPAANRNYHFPGASLSLIVSDIFPKALKGYVVNYWKLRGSLANTARLNDPYSNQSVFVNNQSSSAIPGFTYGFTNANELLRPERQKTFEIGTELRLLNSSITMEAAYYNTLCTDQISQGYRASYATGYILNTTNASSLRNQGIELTLNLTPVQKRDLSWNVMFNFNHMWSKVLTLPESIGLLNDYYNSDTYISNVRGGLIRGHSTGTITGSMYSRNTFGQIIVDRTTGLPVIVAGNSLIGDRTPNFTLGTLNSFRYKNWNLSFLWDLRQGGDIYNGTDQVLTGLGKSARTANRTTPIIVNGVLNDGLQNTANPTKNNIVITPYFLSSYYTSLPDEEYIEKDIHWLRLRDITLSYRLSDKLARGIKGLSGLSVFVTGNDLVMFTNYHGADPAVNSNNPGTGGIGGYGLDLGSAPTPLSLSFGLKANF</sequence>
<dbReference type="GO" id="GO:0009279">
    <property type="term" value="C:cell outer membrane"/>
    <property type="evidence" value="ECO:0007669"/>
    <property type="project" value="UniProtKB-SubCell"/>
</dbReference>
<keyword evidence="8" id="KW-0675">Receptor</keyword>
<dbReference type="PANTHER" id="PTHR30069">
    <property type="entry name" value="TONB-DEPENDENT OUTER MEMBRANE RECEPTOR"/>
    <property type="match status" value="1"/>
</dbReference>
<reference evidence="15 16" key="1">
    <citation type="journal article" date="2015" name="Int. J. Syst. Evol. Microbiol.">
        <title>Flavisolibacter ginsenosidimutans sp. nov., with ginsenoside-converting activity isolated from soil used for cultivating ginseng.</title>
        <authorList>
            <person name="Zhao Y."/>
            <person name="Liu Q."/>
            <person name="Kang M.S."/>
            <person name="Jin F."/>
            <person name="Yu H."/>
            <person name="Im W.T."/>
        </authorList>
    </citation>
    <scope>NUCLEOTIDE SEQUENCE [LARGE SCALE GENOMIC DNA]</scope>
    <source>
        <strain evidence="15 16">Gsoil 636</strain>
    </source>
</reference>
<dbReference type="InterPro" id="IPR012910">
    <property type="entry name" value="Plug_dom"/>
</dbReference>
<feature type="domain" description="TonB-dependent receptor-like beta-barrel" evidence="13">
    <location>
        <begin position="407"/>
        <end position="906"/>
    </location>
</feature>
<evidence type="ECO:0000256" key="12">
    <source>
        <dbReference type="SAM" id="SignalP"/>
    </source>
</evidence>
<gene>
    <name evidence="15" type="ORF">FSB75_06660</name>
</gene>
<comment type="subcellular location">
    <subcellularLocation>
        <location evidence="1 10">Cell outer membrane</location>
        <topology evidence="1 10">Multi-pass membrane protein</topology>
    </subcellularLocation>
</comment>
<dbReference type="NCBIfam" id="TIGR04057">
    <property type="entry name" value="SusC_RagA_signa"/>
    <property type="match status" value="1"/>
</dbReference>
<dbReference type="EMBL" id="CP042433">
    <property type="protein sequence ID" value="QEC55592.1"/>
    <property type="molecule type" value="Genomic_DNA"/>
</dbReference>
<dbReference type="PROSITE" id="PS52016">
    <property type="entry name" value="TONB_DEPENDENT_REC_3"/>
    <property type="match status" value="1"/>
</dbReference>
<dbReference type="InterPro" id="IPR000531">
    <property type="entry name" value="Beta-barrel_TonB"/>
</dbReference>
<evidence type="ECO:0000256" key="10">
    <source>
        <dbReference type="PROSITE-ProRule" id="PRU01360"/>
    </source>
</evidence>
<dbReference type="InterPro" id="IPR037066">
    <property type="entry name" value="Plug_dom_sf"/>
</dbReference>
<dbReference type="Gene3D" id="2.170.130.10">
    <property type="entry name" value="TonB-dependent receptor, plug domain"/>
    <property type="match status" value="1"/>
</dbReference>
<keyword evidence="5 12" id="KW-0732">Signal</keyword>
<dbReference type="GO" id="GO:0044718">
    <property type="term" value="P:siderophore transmembrane transport"/>
    <property type="evidence" value="ECO:0007669"/>
    <property type="project" value="TreeGrafter"/>
</dbReference>
<comment type="similarity">
    <text evidence="10 11">Belongs to the TonB-dependent receptor family.</text>
</comment>
<dbReference type="InterPro" id="IPR036942">
    <property type="entry name" value="Beta-barrel_TonB_sf"/>
</dbReference>
<evidence type="ECO:0000256" key="9">
    <source>
        <dbReference type="ARBA" id="ARBA00023237"/>
    </source>
</evidence>
<keyword evidence="4 10" id="KW-0812">Transmembrane</keyword>
<evidence type="ECO:0000259" key="14">
    <source>
        <dbReference type="Pfam" id="PF07715"/>
    </source>
</evidence>
<protein>
    <submittedName>
        <fullName evidence="15">SusC/RagA family TonB-linked outer membrane protein</fullName>
    </submittedName>
</protein>
<proteinExistence type="inferred from homology"/>
<feature type="signal peptide" evidence="12">
    <location>
        <begin position="1"/>
        <end position="21"/>
    </location>
</feature>
<dbReference type="Gene3D" id="2.40.170.20">
    <property type="entry name" value="TonB-dependent receptor, beta-barrel domain"/>
    <property type="match status" value="1"/>
</dbReference>
<evidence type="ECO:0000313" key="16">
    <source>
        <dbReference type="Proteomes" id="UP000321204"/>
    </source>
</evidence>
<dbReference type="PANTHER" id="PTHR30069:SF29">
    <property type="entry name" value="HEMOGLOBIN AND HEMOGLOBIN-HAPTOGLOBIN-BINDING PROTEIN 1-RELATED"/>
    <property type="match status" value="1"/>
</dbReference>
<dbReference type="GO" id="GO:0015344">
    <property type="term" value="F:siderophore uptake transmembrane transporter activity"/>
    <property type="evidence" value="ECO:0007669"/>
    <property type="project" value="TreeGrafter"/>
</dbReference>
<evidence type="ECO:0000256" key="2">
    <source>
        <dbReference type="ARBA" id="ARBA00022448"/>
    </source>
</evidence>
<name>A0A5B8UGR6_9BACT</name>
<dbReference type="InterPro" id="IPR008969">
    <property type="entry name" value="CarboxyPept-like_regulatory"/>
</dbReference>
<dbReference type="Pfam" id="PF07715">
    <property type="entry name" value="Plug"/>
    <property type="match status" value="1"/>
</dbReference>
<dbReference type="NCBIfam" id="TIGR04056">
    <property type="entry name" value="OMP_RagA_SusC"/>
    <property type="match status" value="1"/>
</dbReference>
<dbReference type="InterPro" id="IPR023997">
    <property type="entry name" value="TonB-dep_OMP_SusC/RagA_CS"/>
</dbReference>
<keyword evidence="2 10" id="KW-0813">Transport</keyword>
<dbReference type="SUPFAM" id="SSF56935">
    <property type="entry name" value="Porins"/>
    <property type="match status" value="1"/>
</dbReference>
<dbReference type="InterPro" id="IPR039426">
    <property type="entry name" value="TonB-dep_rcpt-like"/>
</dbReference>
<evidence type="ECO:0000256" key="5">
    <source>
        <dbReference type="ARBA" id="ARBA00022729"/>
    </source>
</evidence>
<dbReference type="Proteomes" id="UP000321204">
    <property type="component" value="Chromosome"/>
</dbReference>
<feature type="chain" id="PRO_5022993949" evidence="12">
    <location>
        <begin position="22"/>
        <end position="1071"/>
    </location>
</feature>
<accession>A0A5B8UGR6</accession>
<evidence type="ECO:0000256" key="4">
    <source>
        <dbReference type="ARBA" id="ARBA00022692"/>
    </source>
</evidence>
<dbReference type="OrthoDB" id="609136at2"/>
<keyword evidence="9 10" id="KW-0998">Cell outer membrane</keyword>
<evidence type="ECO:0000256" key="7">
    <source>
        <dbReference type="ARBA" id="ARBA00023136"/>
    </source>
</evidence>
<keyword evidence="6 11" id="KW-0798">TonB box</keyword>
<evidence type="ECO:0000256" key="8">
    <source>
        <dbReference type="ARBA" id="ARBA00023170"/>
    </source>
</evidence>
<dbReference type="KEGG" id="fgg:FSB75_06660"/>
<dbReference type="Pfam" id="PF13715">
    <property type="entry name" value="CarbopepD_reg_2"/>
    <property type="match status" value="1"/>
</dbReference>
<dbReference type="Gene3D" id="2.60.40.1120">
    <property type="entry name" value="Carboxypeptidase-like, regulatory domain"/>
    <property type="match status" value="1"/>
</dbReference>